<evidence type="ECO:0000313" key="2">
    <source>
        <dbReference type="Proteomes" id="UP000660070"/>
    </source>
</evidence>
<reference evidence="1 2" key="1">
    <citation type="submission" date="2020-11" db="EMBL/GenBank/DDBJ databases">
        <title>Kaistella gelatinilytica sp. nov., a flavobacterium isolated from Antarctic Soil.</title>
        <authorList>
            <person name="Li J."/>
        </authorList>
    </citation>
    <scope>NUCLEOTIDE SEQUENCE [LARGE SCALE GENOMIC DNA]</scope>
    <source>
        <strain evidence="1 2">G5-32</strain>
    </source>
</reference>
<organism evidence="1 2">
    <name type="scientific">Kaistella gelatinilytica</name>
    <dbReference type="NCBI Taxonomy" id="2787636"/>
    <lineage>
        <taxon>Bacteria</taxon>
        <taxon>Pseudomonadati</taxon>
        <taxon>Bacteroidota</taxon>
        <taxon>Flavobacteriia</taxon>
        <taxon>Flavobacteriales</taxon>
        <taxon>Weeksellaceae</taxon>
        <taxon>Chryseobacterium group</taxon>
        <taxon>Kaistella</taxon>
    </lineage>
</organism>
<dbReference type="Proteomes" id="UP000660070">
    <property type="component" value="Unassembled WGS sequence"/>
</dbReference>
<protein>
    <submittedName>
        <fullName evidence="1">Uncharacterized protein</fullName>
    </submittedName>
</protein>
<comment type="caution">
    <text evidence="1">The sequence shown here is derived from an EMBL/GenBank/DDBJ whole genome shotgun (WGS) entry which is preliminary data.</text>
</comment>
<accession>A0ABS0FA07</accession>
<evidence type="ECO:0000313" key="1">
    <source>
        <dbReference type="EMBL" id="MBF8456532.1"/>
    </source>
</evidence>
<proteinExistence type="predicted"/>
<sequence length="152" mass="17866">MKKLVLLFFLLISSFMLTQNLKEYRTLIQLGKDSEKSSIQLIEKSTSAYNSTKEPIFLGFIAVGDFFMAKHAFNPIKKISYFSHGKKMLESAVERDPMNLEIRLMRLIAQENIPRILGYHQHIEEDRNFVHRNYKKTTDSDLKTFIVEYLKL</sequence>
<keyword evidence="2" id="KW-1185">Reference proteome</keyword>
<gene>
    <name evidence="1" type="ORF">IV494_04995</name>
</gene>
<dbReference type="RefSeq" id="WP_196079045.1">
    <property type="nucleotide sequence ID" value="NZ_JADPVI010000001.1"/>
</dbReference>
<name>A0ABS0FA07_9FLAO</name>
<dbReference type="EMBL" id="JADPVI010000001">
    <property type="protein sequence ID" value="MBF8456532.1"/>
    <property type="molecule type" value="Genomic_DNA"/>
</dbReference>